<dbReference type="Proteomes" id="UP000269221">
    <property type="component" value="Unassembled WGS sequence"/>
</dbReference>
<gene>
    <name evidence="1" type="ORF">DUI87_07768</name>
</gene>
<comment type="caution">
    <text evidence="1">The sequence shown here is derived from an EMBL/GenBank/DDBJ whole genome shotgun (WGS) entry which is preliminary data.</text>
</comment>
<keyword evidence="2" id="KW-1185">Reference proteome</keyword>
<organism evidence="1 2">
    <name type="scientific">Hirundo rustica rustica</name>
    <dbReference type="NCBI Taxonomy" id="333673"/>
    <lineage>
        <taxon>Eukaryota</taxon>
        <taxon>Metazoa</taxon>
        <taxon>Chordata</taxon>
        <taxon>Craniata</taxon>
        <taxon>Vertebrata</taxon>
        <taxon>Euteleostomi</taxon>
        <taxon>Archelosauria</taxon>
        <taxon>Archosauria</taxon>
        <taxon>Dinosauria</taxon>
        <taxon>Saurischia</taxon>
        <taxon>Theropoda</taxon>
        <taxon>Coelurosauria</taxon>
        <taxon>Aves</taxon>
        <taxon>Neognathae</taxon>
        <taxon>Neoaves</taxon>
        <taxon>Telluraves</taxon>
        <taxon>Australaves</taxon>
        <taxon>Passeriformes</taxon>
        <taxon>Sylvioidea</taxon>
        <taxon>Hirundinidae</taxon>
        <taxon>Hirundo</taxon>
    </lineage>
</organism>
<proteinExistence type="predicted"/>
<dbReference type="PANTHER" id="PTHR33332">
    <property type="entry name" value="REVERSE TRANSCRIPTASE DOMAIN-CONTAINING PROTEIN"/>
    <property type="match status" value="1"/>
</dbReference>
<name>A0A3M0KQP9_HIRRU</name>
<dbReference type="AlphaFoldDB" id="A0A3M0KQP9"/>
<dbReference type="EMBL" id="QRBI01000104">
    <property type="protein sequence ID" value="RMC15568.1"/>
    <property type="molecule type" value="Genomic_DNA"/>
</dbReference>
<reference evidence="1 2" key="1">
    <citation type="submission" date="2018-07" db="EMBL/GenBank/DDBJ databases">
        <title>A high quality draft genome assembly of the barn swallow (H. rustica rustica).</title>
        <authorList>
            <person name="Formenti G."/>
            <person name="Chiara M."/>
            <person name="Poveda L."/>
            <person name="Francoijs K.-J."/>
            <person name="Bonisoli-Alquati A."/>
            <person name="Canova L."/>
            <person name="Gianfranceschi L."/>
            <person name="Horner D.S."/>
            <person name="Saino N."/>
        </authorList>
    </citation>
    <scope>NUCLEOTIDE SEQUENCE [LARGE SCALE GENOMIC DNA]</scope>
    <source>
        <strain evidence="1">Chelidonia</strain>
        <tissue evidence="1">Blood</tissue>
    </source>
</reference>
<evidence type="ECO:0000313" key="1">
    <source>
        <dbReference type="EMBL" id="RMC15568.1"/>
    </source>
</evidence>
<dbReference type="OrthoDB" id="9382584at2759"/>
<evidence type="ECO:0000313" key="2">
    <source>
        <dbReference type="Proteomes" id="UP000269221"/>
    </source>
</evidence>
<protein>
    <submittedName>
        <fullName evidence="1">Uncharacterized protein</fullName>
    </submittedName>
</protein>
<sequence>MCSKIMEQILLEDLLKYMKLMEDRELIKDSQHGFSKEKSCLTNFMAFSDGLTATMDKERATHVTYLDICKAFDMVPPNNIISELKRYGSDAWTVRRTRIWLVGCVQSSRQCLSDQGNKALEDVAQRNCDYPIPVSVQGQAGYSFEQPDLENGILAQGRTEDKSTYQSDRTKLNSGLTQLDLRLRLSQYFDCQKMTQSGHG</sequence>
<accession>A0A3M0KQP9</accession>